<dbReference type="EMBL" id="UINC01056841">
    <property type="protein sequence ID" value="SVB77348.1"/>
    <property type="molecule type" value="Genomic_DNA"/>
</dbReference>
<evidence type="ECO:0000313" key="1">
    <source>
        <dbReference type="EMBL" id="SVB77348.1"/>
    </source>
</evidence>
<sequence>MFQQYQQLMLQKLVVLAVLVHLYSKWLRLLLCHHYHLKFGLLAWYLFLR</sequence>
<name>A0A382GQI3_9ZZZZ</name>
<accession>A0A382GQI3</accession>
<organism evidence="1">
    <name type="scientific">marine metagenome</name>
    <dbReference type="NCBI Taxonomy" id="408172"/>
    <lineage>
        <taxon>unclassified sequences</taxon>
        <taxon>metagenomes</taxon>
        <taxon>ecological metagenomes</taxon>
    </lineage>
</organism>
<protein>
    <submittedName>
        <fullName evidence="1">Uncharacterized protein</fullName>
    </submittedName>
</protein>
<reference evidence="1" key="1">
    <citation type="submission" date="2018-05" db="EMBL/GenBank/DDBJ databases">
        <authorList>
            <person name="Lanie J.A."/>
            <person name="Ng W.-L."/>
            <person name="Kazmierczak K.M."/>
            <person name="Andrzejewski T.M."/>
            <person name="Davidsen T.M."/>
            <person name="Wayne K.J."/>
            <person name="Tettelin H."/>
            <person name="Glass J.I."/>
            <person name="Rusch D."/>
            <person name="Podicherti R."/>
            <person name="Tsui H.-C.T."/>
            <person name="Winkler M.E."/>
        </authorList>
    </citation>
    <scope>NUCLEOTIDE SEQUENCE</scope>
</reference>
<dbReference type="AlphaFoldDB" id="A0A382GQI3"/>
<proteinExistence type="predicted"/>
<gene>
    <name evidence="1" type="ORF">METZ01_LOCUS230202</name>
</gene>